<dbReference type="GO" id="GO:0005524">
    <property type="term" value="F:ATP binding"/>
    <property type="evidence" value="ECO:0007669"/>
    <property type="project" value="InterPro"/>
</dbReference>
<dbReference type="CDD" id="cd16926">
    <property type="entry name" value="HATPase_MutL-MLH-PMS-like"/>
    <property type="match status" value="1"/>
</dbReference>
<dbReference type="SUPFAM" id="SSF118116">
    <property type="entry name" value="DNA mismatch repair protein MutL"/>
    <property type="match status" value="1"/>
</dbReference>
<comment type="similarity">
    <text evidence="1">Belongs to the DNA mismatch repair MutL/HexB family.</text>
</comment>
<dbReference type="Gene3D" id="3.30.1370.100">
    <property type="entry name" value="MutL, C-terminal domain, regulatory subdomain"/>
    <property type="match status" value="1"/>
</dbReference>
<dbReference type="Gene3D" id="3.30.565.10">
    <property type="entry name" value="Histidine kinase-like ATPase, C-terminal domain"/>
    <property type="match status" value="1"/>
</dbReference>
<dbReference type="InterPro" id="IPR042121">
    <property type="entry name" value="MutL_C_regsub"/>
</dbReference>
<dbReference type="Gene3D" id="3.30.230.10">
    <property type="match status" value="1"/>
</dbReference>
<dbReference type="InterPro" id="IPR037198">
    <property type="entry name" value="MutL_C_sf"/>
</dbReference>
<dbReference type="GO" id="GO:0032389">
    <property type="term" value="C:MutLalpha complex"/>
    <property type="evidence" value="ECO:0007669"/>
    <property type="project" value="TreeGrafter"/>
</dbReference>
<protein>
    <recommendedName>
        <fullName evidence="8">Mismatch repair endonuclease PMS2</fullName>
    </recommendedName>
</protein>
<dbReference type="PANTHER" id="PTHR10073:SF52">
    <property type="entry name" value="MISMATCH REPAIR ENDONUCLEASE PMS2"/>
    <property type="match status" value="1"/>
</dbReference>
<proteinExistence type="inferred from homology"/>
<dbReference type="Gene3D" id="3.30.1540.20">
    <property type="entry name" value="MutL, C-terminal domain, dimerisation subdomain"/>
    <property type="match status" value="1"/>
</dbReference>
<organism evidence="6 7">
    <name type="scientific">Lucilia cuprina</name>
    <name type="common">Green bottle fly</name>
    <name type="synonym">Australian sheep blowfly</name>
    <dbReference type="NCBI Taxonomy" id="7375"/>
    <lineage>
        <taxon>Eukaryota</taxon>
        <taxon>Metazoa</taxon>
        <taxon>Ecdysozoa</taxon>
        <taxon>Arthropoda</taxon>
        <taxon>Hexapoda</taxon>
        <taxon>Insecta</taxon>
        <taxon>Pterygota</taxon>
        <taxon>Neoptera</taxon>
        <taxon>Endopterygota</taxon>
        <taxon>Diptera</taxon>
        <taxon>Brachycera</taxon>
        <taxon>Muscomorpha</taxon>
        <taxon>Oestroidea</taxon>
        <taxon>Calliphoridae</taxon>
        <taxon>Luciliinae</taxon>
        <taxon>Lucilia</taxon>
    </lineage>
</organism>
<keyword evidence="2" id="KW-0227">DNA damage</keyword>
<dbReference type="AlphaFoldDB" id="A0A0L0C8U7"/>
<dbReference type="Proteomes" id="UP000037069">
    <property type="component" value="Unassembled WGS sequence"/>
</dbReference>
<dbReference type="GO" id="GO:0006298">
    <property type="term" value="P:mismatch repair"/>
    <property type="evidence" value="ECO:0007669"/>
    <property type="project" value="InterPro"/>
</dbReference>
<name>A0A0L0C8U7_LUCCU</name>
<evidence type="ECO:0000259" key="5">
    <source>
        <dbReference type="SMART" id="SM01340"/>
    </source>
</evidence>
<reference evidence="6 7" key="1">
    <citation type="journal article" date="2015" name="Nat. Commun.">
        <title>Lucilia cuprina genome unlocks parasitic fly biology to underpin future interventions.</title>
        <authorList>
            <person name="Anstead C.A."/>
            <person name="Korhonen P.K."/>
            <person name="Young N.D."/>
            <person name="Hall R.S."/>
            <person name="Jex A.R."/>
            <person name="Murali S.C."/>
            <person name="Hughes D.S."/>
            <person name="Lee S.F."/>
            <person name="Perry T."/>
            <person name="Stroehlein A.J."/>
            <person name="Ansell B.R."/>
            <person name="Breugelmans B."/>
            <person name="Hofmann A."/>
            <person name="Qu J."/>
            <person name="Dugan S."/>
            <person name="Lee S.L."/>
            <person name="Chao H."/>
            <person name="Dinh H."/>
            <person name="Han Y."/>
            <person name="Doddapaneni H.V."/>
            <person name="Worley K.C."/>
            <person name="Muzny D.M."/>
            <person name="Ioannidis P."/>
            <person name="Waterhouse R.M."/>
            <person name="Zdobnov E.M."/>
            <person name="James P.J."/>
            <person name="Bagnall N.H."/>
            <person name="Kotze A.C."/>
            <person name="Gibbs R.A."/>
            <person name="Richards S."/>
            <person name="Batterham P."/>
            <person name="Gasser R.B."/>
        </authorList>
    </citation>
    <scope>NUCLEOTIDE SEQUENCE [LARGE SCALE GENOMIC DNA]</scope>
    <source>
        <strain evidence="6 7">LS</strain>
        <tissue evidence="6">Full body</tissue>
    </source>
</reference>
<keyword evidence="7" id="KW-1185">Reference proteome</keyword>
<dbReference type="GO" id="GO:0016887">
    <property type="term" value="F:ATP hydrolysis activity"/>
    <property type="evidence" value="ECO:0007669"/>
    <property type="project" value="InterPro"/>
</dbReference>
<dbReference type="SUPFAM" id="SSF54211">
    <property type="entry name" value="Ribosomal protein S5 domain 2-like"/>
    <property type="match status" value="1"/>
</dbReference>
<dbReference type="InterPro" id="IPR002099">
    <property type="entry name" value="MutL/Mlh/PMS"/>
</dbReference>
<dbReference type="InterPro" id="IPR036890">
    <property type="entry name" value="HATPase_C_sf"/>
</dbReference>
<dbReference type="FunFam" id="3.30.1370.100:FF:000001">
    <property type="entry name" value="Mismatch repair endonuclease pms1, putative"/>
    <property type="match status" value="1"/>
</dbReference>
<dbReference type="SUPFAM" id="SSF55874">
    <property type="entry name" value="ATPase domain of HSP90 chaperone/DNA topoisomerase II/histidine kinase"/>
    <property type="match status" value="1"/>
</dbReference>
<dbReference type="EMBL" id="JRES01000737">
    <property type="protein sequence ID" value="KNC28863.1"/>
    <property type="molecule type" value="Genomic_DNA"/>
</dbReference>
<dbReference type="PANTHER" id="PTHR10073">
    <property type="entry name" value="DNA MISMATCH REPAIR PROTEIN MLH, PMS, MUTL"/>
    <property type="match status" value="1"/>
</dbReference>
<dbReference type="CDD" id="cd03484">
    <property type="entry name" value="MutL_Trans_hPMS_2_like"/>
    <property type="match status" value="1"/>
</dbReference>
<evidence type="ECO:0008006" key="8">
    <source>
        <dbReference type="Google" id="ProtNLM"/>
    </source>
</evidence>
<dbReference type="SMART" id="SM01340">
    <property type="entry name" value="DNA_mis_repair"/>
    <property type="match status" value="1"/>
</dbReference>
<evidence type="ECO:0000256" key="2">
    <source>
        <dbReference type="ARBA" id="ARBA00022763"/>
    </source>
</evidence>
<dbReference type="InterPro" id="IPR014721">
    <property type="entry name" value="Ribsml_uS5_D2-typ_fold_subgr"/>
</dbReference>
<dbReference type="InterPro" id="IPR042120">
    <property type="entry name" value="MutL_C_dimsub"/>
</dbReference>
<feature type="domain" description="MutL C-terminal dimerisation" evidence="4">
    <location>
        <begin position="677"/>
        <end position="822"/>
    </location>
</feature>
<dbReference type="GO" id="GO:0030983">
    <property type="term" value="F:mismatched DNA binding"/>
    <property type="evidence" value="ECO:0007669"/>
    <property type="project" value="InterPro"/>
</dbReference>
<comment type="caution">
    <text evidence="6">The sequence shown here is derived from an EMBL/GenBank/DDBJ whole genome shotgun (WGS) entry which is preliminary data.</text>
</comment>
<accession>A0A0L0C8U7</accession>
<evidence type="ECO:0000313" key="6">
    <source>
        <dbReference type="EMBL" id="KNC28863.1"/>
    </source>
</evidence>
<dbReference type="Pfam" id="PF01119">
    <property type="entry name" value="DNA_mis_repair"/>
    <property type="match status" value="1"/>
</dbReference>
<dbReference type="InterPro" id="IPR038973">
    <property type="entry name" value="MutL/Mlh/Pms-like"/>
</dbReference>
<dbReference type="NCBIfam" id="TIGR00585">
    <property type="entry name" value="mutl"/>
    <property type="match status" value="1"/>
</dbReference>
<feature type="domain" description="DNA mismatch repair protein S5" evidence="5">
    <location>
        <begin position="236"/>
        <end position="392"/>
    </location>
</feature>
<dbReference type="InterPro" id="IPR014790">
    <property type="entry name" value="MutL_C"/>
</dbReference>
<evidence type="ECO:0000313" key="7">
    <source>
        <dbReference type="Proteomes" id="UP000037069"/>
    </source>
</evidence>
<evidence type="ECO:0000256" key="1">
    <source>
        <dbReference type="ARBA" id="ARBA00006082"/>
    </source>
</evidence>
<dbReference type="InterPro" id="IPR014762">
    <property type="entry name" value="DNA_mismatch_repair_CS"/>
</dbReference>
<dbReference type="OMA" id="MRPRRMP"/>
<dbReference type="GO" id="GO:0140664">
    <property type="term" value="F:ATP-dependent DNA damage sensor activity"/>
    <property type="evidence" value="ECO:0007669"/>
    <property type="project" value="InterPro"/>
</dbReference>
<dbReference type="InterPro" id="IPR020568">
    <property type="entry name" value="Ribosomal_Su5_D2-typ_SF"/>
</dbReference>
<evidence type="ECO:0000259" key="4">
    <source>
        <dbReference type="SMART" id="SM00853"/>
    </source>
</evidence>
<dbReference type="FunFam" id="3.30.565.10:FF:000014">
    <property type="entry name" value="Mismatch repair endonuclease pms1, putative"/>
    <property type="match status" value="1"/>
</dbReference>
<feature type="region of interest" description="Disordered" evidence="3">
    <location>
        <begin position="488"/>
        <end position="530"/>
    </location>
</feature>
<dbReference type="PROSITE" id="PS00058">
    <property type="entry name" value="DNA_MISMATCH_REPAIR_1"/>
    <property type="match status" value="1"/>
</dbReference>
<gene>
    <name evidence="6" type="ORF">FF38_08439</name>
</gene>
<dbReference type="SMART" id="SM00853">
    <property type="entry name" value="MutL_C"/>
    <property type="match status" value="1"/>
</dbReference>
<dbReference type="STRING" id="7375.A0A0L0C8U7"/>
<dbReference type="InterPro" id="IPR013507">
    <property type="entry name" value="DNA_mismatch_S5_2-like"/>
</dbReference>
<dbReference type="FunFam" id="3.30.230.10:FF:000070">
    <property type="entry name" value="mismatch repair endonuclease PMS2"/>
    <property type="match status" value="1"/>
</dbReference>
<dbReference type="OrthoDB" id="10254304at2759"/>
<dbReference type="Pfam" id="PF08676">
    <property type="entry name" value="MutL_C"/>
    <property type="match status" value="1"/>
</dbReference>
<evidence type="ECO:0000256" key="3">
    <source>
        <dbReference type="SAM" id="MobiDB-lite"/>
    </source>
</evidence>
<sequence>MDLLKITSPEISIPEATKEESKSIKAISKDTVHKICSGQVVLSLAVAVKELVENAIDAGATLVEVKLRDQGLESVEVSDNGCGVEESNLEGMTAKYHTSKLREFVDLQSVETFGFRGEALSSLCALANMSITTRHKSTEVAIKIDLDHDGKIKKRQPCARGVGTTVTLTNLFETLPVRRRDFVRNIKKEFTKMCQILQAYCLVSRGVRIICSNQTLKGAKSIVVQTHGSQDILANVSAIFGSRQVNDILPLKCPLQDSNGVDIPANLLMEQLQNDIGESFRLTKEDILQLYDSQFKLEGYISSCEHGSGRSSKDRQYFFVNSRPCDPKNISKVVNDCYHRYNVNQFPFIYLNIITDRQSVDINLTKDKRQLLLNNEKILLALIKKAIITTFGNIPSTFKMQNTTISSILGLDTTTNKSSKQEVEEEIDDKDIPITSSQKFAEVLSQWKLTGDTQGMAMAQPKTKKRKQSDEIATRTLKLQKIQDFLTREELSSSASTNKELSYKSESDSEEESEVKNKADSPNNISKPNLEIISKESVEYDELMSKTSPPLPASYVVERIECKNVTPLKTRPSFMENKLETNIETTLSPEYFHKNIELDESDSETEYRNQPCSEIQISLAELTFKLEAEESLLRERQRKTKLERLRFKSEINPNQNKNAEAELQKEITKSCFAKMEILGQFNLGFIIAKLDTDLFIVDQHATDEKYNFETLQNTVQLQHQPLAVPQTLDLTAVNEMVLIDHLPIFEKNGFKFEIDDNAAPTRRVRLLGKPFSKNWEFGKEDIDELIFMLQDAPEGTMCRPSRIRAMFASRACRKSVMIGKALKKSTMEMLVRHMGEIEQPWNCPHGRPTMRHLINTAMLLTNDDDEDHEDVRVQKADSPKSD</sequence>
<dbReference type="Pfam" id="PF13589">
    <property type="entry name" value="HATPase_c_3"/>
    <property type="match status" value="1"/>
</dbReference>